<comment type="caution">
    <text evidence="3">The sequence shown here is derived from an EMBL/GenBank/DDBJ whole genome shotgun (WGS) entry which is preliminary data.</text>
</comment>
<feature type="signal peptide" evidence="1">
    <location>
        <begin position="1"/>
        <end position="18"/>
    </location>
</feature>
<dbReference type="InterPro" id="IPR018637">
    <property type="entry name" value="DUF2059"/>
</dbReference>
<sequence>MKILSALLVSFLSLSVSASEEDAATELFSVLQMEQLLAQKAINYKKQMVLALASTEMPDEERAELEQDYSAIVDKIIAFLSTEEVLEAFKHSYSETFTESELRDLVTFYASPTGKKFLSQSGNLNAKFMEKISPKFNSLISEFQQVD</sequence>
<evidence type="ECO:0000256" key="1">
    <source>
        <dbReference type="SAM" id="SignalP"/>
    </source>
</evidence>
<dbReference type="Proteomes" id="UP001500359">
    <property type="component" value="Unassembled WGS sequence"/>
</dbReference>
<evidence type="ECO:0000313" key="4">
    <source>
        <dbReference type="Proteomes" id="UP001500359"/>
    </source>
</evidence>
<feature type="chain" id="PRO_5046215913" description="DUF2059 domain-containing protein" evidence="1">
    <location>
        <begin position="19"/>
        <end position="147"/>
    </location>
</feature>
<keyword evidence="1" id="KW-0732">Signal</keyword>
<feature type="domain" description="DUF2059" evidence="2">
    <location>
        <begin position="88"/>
        <end position="133"/>
    </location>
</feature>
<protein>
    <recommendedName>
        <fullName evidence="2">DUF2059 domain-containing protein</fullName>
    </recommendedName>
</protein>
<dbReference type="Pfam" id="PF09832">
    <property type="entry name" value="DUF2059"/>
    <property type="match status" value="1"/>
</dbReference>
<gene>
    <name evidence="3" type="ORF">GCM10009114_36920</name>
</gene>
<evidence type="ECO:0000313" key="3">
    <source>
        <dbReference type="EMBL" id="GAA0860312.1"/>
    </source>
</evidence>
<organism evidence="3 4">
    <name type="scientific">Aliiglaciecola litoralis</name>
    <dbReference type="NCBI Taxonomy" id="582857"/>
    <lineage>
        <taxon>Bacteria</taxon>
        <taxon>Pseudomonadati</taxon>
        <taxon>Pseudomonadota</taxon>
        <taxon>Gammaproteobacteria</taxon>
        <taxon>Alteromonadales</taxon>
        <taxon>Alteromonadaceae</taxon>
        <taxon>Aliiglaciecola</taxon>
    </lineage>
</organism>
<name>A0ABN1LTX2_9ALTE</name>
<keyword evidence="4" id="KW-1185">Reference proteome</keyword>
<evidence type="ECO:0000259" key="2">
    <source>
        <dbReference type="Pfam" id="PF09832"/>
    </source>
</evidence>
<proteinExistence type="predicted"/>
<accession>A0ABN1LTX2</accession>
<dbReference type="RefSeq" id="WP_303462962.1">
    <property type="nucleotide sequence ID" value="NZ_BAAAFD010000024.1"/>
</dbReference>
<reference evidence="3 4" key="1">
    <citation type="journal article" date="2019" name="Int. J. Syst. Evol. Microbiol.">
        <title>The Global Catalogue of Microorganisms (GCM) 10K type strain sequencing project: providing services to taxonomists for standard genome sequencing and annotation.</title>
        <authorList>
            <consortium name="The Broad Institute Genomics Platform"/>
            <consortium name="The Broad Institute Genome Sequencing Center for Infectious Disease"/>
            <person name="Wu L."/>
            <person name="Ma J."/>
        </authorList>
    </citation>
    <scope>NUCLEOTIDE SEQUENCE [LARGE SCALE GENOMIC DNA]</scope>
    <source>
        <strain evidence="3 4">JCM 15896</strain>
    </source>
</reference>
<dbReference type="EMBL" id="BAAAFD010000024">
    <property type="protein sequence ID" value="GAA0860312.1"/>
    <property type="molecule type" value="Genomic_DNA"/>
</dbReference>